<reference evidence="4 5" key="1">
    <citation type="submission" date="2006-03" db="EMBL/GenBank/DDBJ databases">
        <authorList>
            <person name="Giovannoni S.J."/>
            <person name="Cho J.-C."/>
            <person name="Ferriera S."/>
            <person name="Johnson J."/>
            <person name="Kravitz S."/>
            <person name="Halpern A."/>
            <person name="Remington K."/>
            <person name="Beeson K."/>
            <person name="Tran B."/>
            <person name="Rogers Y.-H."/>
            <person name="Friedman R."/>
            <person name="Venter J.C."/>
        </authorList>
    </citation>
    <scope>NUCLEOTIDE SEQUENCE [LARGE SCALE GENOMIC DNA]</scope>
    <source>
        <strain evidence="4 5">HTCC2207</strain>
    </source>
</reference>
<dbReference type="UniPathway" id="UPA00539"/>
<dbReference type="OrthoDB" id="7356791at2"/>
<dbReference type="AlphaFoldDB" id="Q1YPJ7"/>
<proteinExistence type="predicted"/>
<sequence length="98" mass="11130">MINISDSTSVKLSSQFRFQWEEAQQSFVLLYPEGMIQLSASAGEILNRCQQQITIAEIISDLQTAFAEADPNELAADVREFIQEANDQAWLEIKHQKL</sequence>
<gene>
    <name evidence="4" type="ORF">GB2207_00890</name>
</gene>
<dbReference type="Gene3D" id="1.10.10.1150">
    <property type="entry name" value="Coenzyme PQQ synthesis protein D (PqqD)"/>
    <property type="match status" value="1"/>
</dbReference>
<keyword evidence="5" id="KW-1185">Reference proteome</keyword>
<dbReference type="eggNOG" id="ENOG5032Z81">
    <property type="taxonomic scope" value="Bacteria"/>
</dbReference>
<dbReference type="InterPro" id="IPR022479">
    <property type="entry name" value="PqqD_bac"/>
</dbReference>
<evidence type="ECO:0000256" key="3">
    <source>
        <dbReference type="ARBA" id="ARBA00022905"/>
    </source>
</evidence>
<comment type="pathway">
    <text evidence="1">Cofactor biosynthesis; pyrroloquinoline quinone biosynthesis.</text>
</comment>
<dbReference type="InterPro" id="IPR041881">
    <property type="entry name" value="PqqD_sf"/>
</dbReference>
<dbReference type="Proteomes" id="UP000005555">
    <property type="component" value="Unassembled WGS sequence"/>
</dbReference>
<protein>
    <submittedName>
        <fullName evidence="4">Coenzyme PQQ synthesis D</fullName>
    </submittedName>
</protein>
<evidence type="ECO:0000313" key="5">
    <source>
        <dbReference type="Proteomes" id="UP000005555"/>
    </source>
</evidence>
<evidence type="ECO:0000256" key="2">
    <source>
        <dbReference type="ARBA" id="ARBA00011741"/>
    </source>
</evidence>
<dbReference type="GO" id="GO:0048038">
    <property type="term" value="F:quinone binding"/>
    <property type="evidence" value="ECO:0007669"/>
    <property type="project" value="InterPro"/>
</dbReference>
<accession>Q1YPJ7</accession>
<dbReference type="HOGENOM" id="CLU_163864_2_1_6"/>
<evidence type="ECO:0000256" key="1">
    <source>
        <dbReference type="ARBA" id="ARBA00004886"/>
    </source>
</evidence>
<name>Q1YPJ7_9GAMM</name>
<comment type="subunit">
    <text evidence="2">Monomer. Interacts with PqqE.</text>
</comment>
<comment type="caution">
    <text evidence="4">The sequence shown here is derived from an EMBL/GenBank/DDBJ whole genome shotgun (WGS) entry which is preliminary data.</text>
</comment>
<dbReference type="EMBL" id="AAPI01000009">
    <property type="protein sequence ID" value="EAS46174.1"/>
    <property type="molecule type" value="Genomic_DNA"/>
</dbReference>
<evidence type="ECO:0000313" key="4">
    <source>
        <dbReference type="EMBL" id="EAS46174.1"/>
    </source>
</evidence>
<dbReference type="GO" id="GO:0018189">
    <property type="term" value="P:pyrroloquinoline quinone biosynthetic process"/>
    <property type="evidence" value="ECO:0007669"/>
    <property type="project" value="UniProtKB-UniPathway"/>
</dbReference>
<dbReference type="STRING" id="314287.GB2207_00890"/>
<dbReference type="Pfam" id="PF05402">
    <property type="entry name" value="PqqD"/>
    <property type="match status" value="1"/>
</dbReference>
<dbReference type="InterPro" id="IPR008792">
    <property type="entry name" value="PQQD"/>
</dbReference>
<dbReference type="NCBIfam" id="TIGR03859">
    <property type="entry name" value="PQQ_PqqD"/>
    <property type="match status" value="1"/>
</dbReference>
<keyword evidence="3" id="KW-0884">PQQ biosynthesis</keyword>
<organism evidence="4 5">
    <name type="scientific">gamma proteobacterium HTCC2207</name>
    <dbReference type="NCBI Taxonomy" id="314287"/>
    <lineage>
        <taxon>Bacteria</taxon>
        <taxon>Pseudomonadati</taxon>
        <taxon>Pseudomonadota</taxon>
        <taxon>Gammaproteobacteria</taxon>
        <taxon>Cellvibrionales</taxon>
        <taxon>Porticoccaceae</taxon>
        <taxon>SAR92 clade</taxon>
    </lineage>
</organism>